<comment type="caution">
    <text evidence="3">The sequence shown here is derived from an EMBL/GenBank/DDBJ whole genome shotgun (WGS) entry which is preliminary data.</text>
</comment>
<reference evidence="3" key="2">
    <citation type="submission" date="2020-06" db="EMBL/GenBank/DDBJ databases">
        <authorList>
            <person name="Studholme D.J."/>
        </authorList>
    </citation>
    <scope>NUCLEOTIDE SEQUENCE</scope>
    <source>
        <strain evidence="3">NZFS 2646</strain>
    </source>
</reference>
<dbReference type="EMBL" id="JPWV03000258">
    <property type="protein sequence ID" value="KAG2519897.1"/>
    <property type="molecule type" value="Genomic_DNA"/>
</dbReference>
<evidence type="ECO:0000259" key="2">
    <source>
        <dbReference type="PROSITE" id="PS50222"/>
    </source>
</evidence>
<evidence type="ECO:0000313" key="3">
    <source>
        <dbReference type="EMBL" id="KAG2519897.1"/>
    </source>
</evidence>
<feature type="compositionally biased region" description="Polar residues" evidence="1">
    <location>
        <begin position="1116"/>
        <end position="1126"/>
    </location>
</feature>
<evidence type="ECO:0000256" key="1">
    <source>
        <dbReference type="SAM" id="MobiDB-lite"/>
    </source>
</evidence>
<dbReference type="InterPro" id="IPR002048">
    <property type="entry name" value="EF_hand_dom"/>
</dbReference>
<dbReference type="PROSITE" id="PS50222">
    <property type="entry name" value="EF_HAND_2"/>
    <property type="match status" value="1"/>
</dbReference>
<name>A0A8T0LU07_9STRA</name>
<feature type="region of interest" description="Disordered" evidence="1">
    <location>
        <begin position="1075"/>
        <end position="1132"/>
    </location>
</feature>
<dbReference type="PANTHER" id="PTHR34894">
    <property type="entry name" value="SAM-DEPENDENT METHYLTRANSFERASE RSMI, CONSERVED SITE"/>
    <property type="match status" value="1"/>
</dbReference>
<evidence type="ECO:0000313" key="4">
    <source>
        <dbReference type="Proteomes" id="UP000785171"/>
    </source>
</evidence>
<accession>A0A8T0LU07</accession>
<dbReference type="PANTHER" id="PTHR34894:SF5">
    <property type="entry name" value="EF-HAND DOMAIN-CONTAINING PROTEIN"/>
    <property type="match status" value="1"/>
</dbReference>
<gene>
    <name evidence="3" type="ORF">JM16_005201</name>
</gene>
<protein>
    <recommendedName>
        <fullName evidence="2">EF-hand domain-containing protein</fullName>
    </recommendedName>
</protein>
<dbReference type="InterPro" id="IPR018247">
    <property type="entry name" value="EF_Hand_1_Ca_BS"/>
</dbReference>
<dbReference type="GO" id="GO:0005509">
    <property type="term" value="F:calcium ion binding"/>
    <property type="evidence" value="ECO:0007669"/>
    <property type="project" value="InterPro"/>
</dbReference>
<dbReference type="PROSITE" id="PS00018">
    <property type="entry name" value="EF_HAND_1"/>
    <property type="match status" value="1"/>
</dbReference>
<proteinExistence type="predicted"/>
<organism evidence="3 4">
    <name type="scientific">Phytophthora kernoviae</name>
    <dbReference type="NCBI Taxonomy" id="325452"/>
    <lineage>
        <taxon>Eukaryota</taxon>
        <taxon>Sar</taxon>
        <taxon>Stramenopiles</taxon>
        <taxon>Oomycota</taxon>
        <taxon>Peronosporomycetes</taxon>
        <taxon>Peronosporales</taxon>
        <taxon>Peronosporaceae</taxon>
        <taxon>Phytophthora</taxon>
    </lineage>
</organism>
<reference evidence="3" key="1">
    <citation type="journal article" date="2015" name="Genom Data">
        <title>Genome sequences of six Phytophthora species associated with forests in New Zealand.</title>
        <authorList>
            <person name="Studholme D.J."/>
            <person name="McDougal R.L."/>
            <person name="Sambles C."/>
            <person name="Hansen E."/>
            <person name="Hardy G."/>
            <person name="Grant M."/>
            <person name="Ganley R.J."/>
            <person name="Williams N.M."/>
        </authorList>
    </citation>
    <scope>NUCLEOTIDE SEQUENCE</scope>
    <source>
        <strain evidence="3">NZFS 2646</strain>
    </source>
</reference>
<dbReference type="AlphaFoldDB" id="A0A8T0LU07"/>
<dbReference type="Proteomes" id="UP000785171">
    <property type="component" value="Unassembled WGS sequence"/>
</dbReference>
<feature type="domain" description="EF-hand" evidence="2">
    <location>
        <begin position="799"/>
        <end position="834"/>
    </location>
</feature>
<sequence>MAALVQRFYSRTPYFERVRELEKTLVESRSITDLDVLKAATSEDVARIFQFVPFHHVKSGLAKVYATNSAMLDQLVSVLQEQQGLLPFSQRGGTGPDDPDYPVHVPLATSAQICRAIKQNSATFSSSGRDMILCAIVDLVDFESFRNVYQKFDVHGKACFLHNLSIIESMDLLQCVVDELPRAGEALFRLYLATCSGNVGELPDNKRPEQIVPKDNFFFKLLSPDMEFFFVSDLAAYLTEAQWQLLSKEFEKNEKERKARKKPQTSVNTEAEFDIEIVEDEIDGNATALTSAPASIDRFEMIMMNYLRHHNLSSAQLLQLVANTFLSMLDEKEFSELMDKCWSRFPLDGQWSKASPEIQKALQALLEQRSEAQVLELLHDELEENVADEVKPEVPVAKHIPDTPPTAVSLTGRLKRKLTAVTAVAEPMEWQEYVKVGCLDVGCQTNFESEQHSIGAPNVSVVANVTASNRANHRISTAPAKTIPLTLATLLGKNNINVGTTGGKSKKDKYQKVNSTSVPRAISGLITSWRMNTEQLTQFAKKSLATVLKIIADAYSEMLTANRRKAQQQQLSYATPRGSGRTLTLSQIVYQSFLHSYGLPSIADMHLLAFSCALEAYRLQHLRVEYFARFCFDEVAKSELTNYLEFLEYVVSDDLSVCMLGTSVPVNTPSSAHGGGNMLNSISNSRTMSQHSPLPTPSVASKRIRHVPRVNVPDKENWQISLERAQEIAQLCFRDMRKTAVAAFCENLANIAVQGNSTAVLQVPAVPPVPADAPSGELLLNVDHLLQLAVTEWKREQSRRERHLLDAFRAGDVNGDGQLTSAEFTQIVLSIDASRDLGDILLMYSDTLRRTECEQLSPEVFLQVAREHELDRVVWQGDGELFGVVNEVIDMDATWMHVRGFFVGTLESLARDLPPGHFLRVCEGAGCGCLKCLLDGYFVCSLKAPMTMSDVGAKPRKAMDPDRLRKLMDSPSIGNANREVPTAILNRQTQVTSWNGEQCDTRTFSKLAPTARVILAKDLRACTVGEGTNTPLVPSGLQITDVIVRKERHSTNNILANYPAEAPRIRGELFKSNLLSHDGTGATSRREYQSKKSSANPSLQHHGRLFNETPLERNQQRAQNLRNESTAGRPFDIVNGGRVEYFPPTIPEKQHLRQAHPSVVIHPYTR</sequence>